<dbReference type="EMBL" id="HG793154">
    <property type="protein sequence ID" value="CRL27280.1"/>
    <property type="molecule type" value="Genomic_DNA"/>
</dbReference>
<gene>
    <name evidence="1" type="ORF">PCAMFM013_S021g000195</name>
</gene>
<sequence>MLNGADACASPDHDKFIGKGANAERVNAVQMIALDHSRSFQPDCTSRIHNPPIPSAVLARYPSSLTVTQPH</sequence>
<proteinExistence type="predicted"/>
<organism evidence="1 2">
    <name type="scientific">Penicillium camemberti (strain FM 013)</name>
    <dbReference type="NCBI Taxonomy" id="1429867"/>
    <lineage>
        <taxon>Eukaryota</taxon>
        <taxon>Fungi</taxon>
        <taxon>Dikarya</taxon>
        <taxon>Ascomycota</taxon>
        <taxon>Pezizomycotina</taxon>
        <taxon>Eurotiomycetes</taxon>
        <taxon>Eurotiomycetidae</taxon>
        <taxon>Eurotiales</taxon>
        <taxon>Aspergillaceae</taxon>
        <taxon>Penicillium</taxon>
    </lineage>
</organism>
<name>A0A0G4PLH3_PENC3</name>
<protein>
    <submittedName>
        <fullName evidence="1">Str. FM013</fullName>
    </submittedName>
</protein>
<dbReference type="AlphaFoldDB" id="A0A0G4PLH3"/>
<keyword evidence="2" id="KW-1185">Reference proteome</keyword>
<evidence type="ECO:0000313" key="1">
    <source>
        <dbReference type="EMBL" id="CRL27280.1"/>
    </source>
</evidence>
<evidence type="ECO:0000313" key="2">
    <source>
        <dbReference type="Proteomes" id="UP000053732"/>
    </source>
</evidence>
<dbReference type="Proteomes" id="UP000053732">
    <property type="component" value="Unassembled WGS sequence"/>
</dbReference>
<reference evidence="1 2" key="1">
    <citation type="journal article" date="2014" name="Nat. Commun.">
        <title>Multiple recent horizontal transfers of a large genomic region in cheese making fungi.</title>
        <authorList>
            <person name="Cheeseman K."/>
            <person name="Ropars J."/>
            <person name="Renault P."/>
            <person name="Dupont J."/>
            <person name="Gouzy J."/>
            <person name="Branca A."/>
            <person name="Abraham A.L."/>
            <person name="Ceppi M."/>
            <person name="Conseiller E."/>
            <person name="Debuchy R."/>
            <person name="Malagnac F."/>
            <person name="Goarin A."/>
            <person name="Silar P."/>
            <person name="Lacoste S."/>
            <person name="Sallet E."/>
            <person name="Bensimon A."/>
            <person name="Giraud T."/>
            <person name="Brygoo Y."/>
        </authorList>
    </citation>
    <scope>NUCLEOTIDE SEQUENCE [LARGE SCALE GENOMIC DNA]</scope>
    <source>
        <strain evidence="2">FM 013</strain>
    </source>
</reference>
<accession>A0A0G4PLH3</accession>